<evidence type="ECO:0000313" key="7">
    <source>
        <dbReference type="Proteomes" id="UP001269375"/>
    </source>
</evidence>
<keyword evidence="2 5" id="KW-0812">Transmembrane</keyword>
<evidence type="ECO:0000313" key="6">
    <source>
        <dbReference type="EMBL" id="MDR5894853.1"/>
    </source>
</evidence>
<evidence type="ECO:0000256" key="1">
    <source>
        <dbReference type="ARBA" id="ARBA00022475"/>
    </source>
</evidence>
<gene>
    <name evidence="6" type="ORF">QC825_02040</name>
</gene>
<evidence type="ECO:0000256" key="5">
    <source>
        <dbReference type="SAM" id="Phobius"/>
    </source>
</evidence>
<dbReference type="Proteomes" id="UP001269375">
    <property type="component" value="Unassembled WGS sequence"/>
</dbReference>
<feature type="transmembrane region" description="Helical" evidence="5">
    <location>
        <begin position="6"/>
        <end position="29"/>
    </location>
</feature>
<sequence>MLTDWSMLGFLLPPIVVPVIVALVVHYLTRRLWSRLGIYRWFWHPNLVDIAFFALWFWVVMAVWPGQAPAPF</sequence>
<dbReference type="Pfam" id="PF07869">
    <property type="entry name" value="DUF1656"/>
    <property type="match status" value="1"/>
</dbReference>
<name>A0ABU1GTX0_9GAMM</name>
<dbReference type="RefSeq" id="WP_251592821.1">
    <property type="nucleotide sequence ID" value="NZ_JAMLJI010000002.1"/>
</dbReference>
<keyword evidence="3 5" id="KW-1133">Transmembrane helix</keyword>
<feature type="transmembrane region" description="Helical" evidence="5">
    <location>
        <begin position="41"/>
        <end position="64"/>
    </location>
</feature>
<organism evidence="6 7">
    <name type="scientific">Larsenimonas suaedae</name>
    <dbReference type="NCBI Taxonomy" id="1851019"/>
    <lineage>
        <taxon>Bacteria</taxon>
        <taxon>Pseudomonadati</taxon>
        <taxon>Pseudomonadota</taxon>
        <taxon>Gammaproteobacteria</taxon>
        <taxon>Oceanospirillales</taxon>
        <taxon>Halomonadaceae</taxon>
        <taxon>Larsenimonas</taxon>
    </lineage>
</organism>
<dbReference type="InterPro" id="IPR012451">
    <property type="entry name" value="DUF1656"/>
</dbReference>
<reference evidence="6 7" key="1">
    <citation type="submission" date="2023-04" db="EMBL/GenBank/DDBJ databases">
        <title>A long-awaited taxogenomic arrangement of the family Halomonadaceae.</title>
        <authorList>
            <person name="De La Haba R."/>
            <person name="Chuvochina M."/>
            <person name="Wittouck S."/>
            <person name="Arahal D.R."/>
            <person name="Sanchez-Porro C."/>
            <person name="Hugenholtz P."/>
            <person name="Ventosa A."/>
        </authorList>
    </citation>
    <scope>NUCLEOTIDE SEQUENCE [LARGE SCALE GENOMIC DNA]</scope>
    <source>
        <strain evidence="6 7">DSM 22428</strain>
    </source>
</reference>
<dbReference type="EMBL" id="JARWAO010000001">
    <property type="protein sequence ID" value="MDR5894853.1"/>
    <property type="molecule type" value="Genomic_DNA"/>
</dbReference>
<evidence type="ECO:0000256" key="3">
    <source>
        <dbReference type="ARBA" id="ARBA00022989"/>
    </source>
</evidence>
<accession>A0ABU1GTX0</accession>
<keyword evidence="1" id="KW-1003">Cell membrane</keyword>
<proteinExistence type="predicted"/>
<keyword evidence="4 5" id="KW-0472">Membrane</keyword>
<protein>
    <submittedName>
        <fullName evidence="6">DUF1656 domain-containing protein</fullName>
    </submittedName>
</protein>
<keyword evidence="7" id="KW-1185">Reference proteome</keyword>
<comment type="caution">
    <text evidence="6">The sequence shown here is derived from an EMBL/GenBank/DDBJ whole genome shotgun (WGS) entry which is preliminary data.</text>
</comment>
<evidence type="ECO:0000256" key="4">
    <source>
        <dbReference type="ARBA" id="ARBA00023136"/>
    </source>
</evidence>
<evidence type="ECO:0000256" key="2">
    <source>
        <dbReference type="ARBA" id="ARBA00022692"/>
    </source>
</evidence>